<reference evidence="2 3" key="1">
    <citation type="journal article" date="2012" name="BMC Genomics">
        <title>Comparative genomic analysis and phylogenetic position of Theileria equi.</title>
        <authorList>
            <person name="Kappmeyer L.S."/>
            <person name="Thiagarajan M."/>
            <person name="Herndon D.R."/>
            <person name="Ramsay J.D."/>
            <person name="Caler E."/>
            <person name="Djikeng A."/>
            <person name="Gillespie J.J."/>
            <person name="Lau A.O."/>
            <person name="Roalson E.H."/>
            <person name="Silva J.C."/>
            <person name="Silva M.G."/>
            <person name="Suarez C.E."/>
            <person name="Ueti M.W."/>
            <person name="Nene V.M."/>
            <person name="Mealey R.H."/>
            <person name="Knowles D.P."/>
            <person name="Brayton K.A."/>
        </authorList>
    </citation>
    <scope>NUCLEOTIDE SEQUENCE [LARGE SCALE GENOMIC DNA]</scope>
    <source>
        <strain evidence="2 3">WA</strain>
    </source>
</reference>
<dbReference type="OrthoDB" id="364979at2759"/>
<accession>L1LDR8</accession>
<gene>
    <name evidence="2" type="ORF">BEWA_053380</name>
</gene>
<dbReference type="AlphaFoldDB" id="L1LDR8"/>
<feature type="domain" description="RNA-editing substrate-binding complex 6 protein" evidence="1">
    <location>
        <begin position="316"/>
        <end position="452"/>
    </location>
</feature>
<comment type="caution">
    <text evidence="2">The sequence shown here is derived from an EMBL/GenBank/DDBJ whole genome shotgun (WGS) entry which is preliminary data.</text>
</comment>
<dbReference type="VEuPathDB" id="PiroplasmaDB:BEWA_053380"/>
<dbReference type="Pfam" id="PF26188">
    <property type="entry name" value="RESC6"/>
    <property type="match status" value="1"/>
</dbReference>
<dbReference type="InterPro" id="IPR058917">
    <property type="entry name" value="RESC6_dom"/>
</dbReference>
<evidence type="ECO:0000313" key="2">
    <source>
        <dbReference type="EMBL" id="EKX73283.1"/>
    </source>
</evidence>
<keyword evidence="3" id="KW-1185">Reference proteome</keyword>
<sequence length="490" mass="55480">MLRLARFVRAFSTTIEGSRTVPELVNAIKSLGSLSAEHVSRLETRSMELLSDNAKEASMLLLTLKAFNCDLTPMLSRMDDSLLGSSDGDVLFRALVECGQVPNVALLDKFRQANNGREIANLTCGYSKLVKSGAMIANAAIIDAAREKITGFGLCNFRNSELVDIASHLAIFQDEEIVALLKDICSVLRDACLETMPLPSLVEFVQSVYICPIATEILEARLEEFFKVNGMYYDDKKAIMDPKTSVGIVFIYGKMRRHNLLILDKLMICVRRQINAFTLDQLTRIIISLSSTGYRNQAITRLIARVLHTHVDEDSILDPCLITNLYTGFSRFNHRDEKLYKLLATIVAKEEVLAEFKIQDLVAIIHAYSRLYIVDEHLFSTIEEVLIKSRDLNTHLATKLLNAFAKLDYCNAKTQNLILECINLGDLDTILELQKLRLSVAKLGLYFPELDEKLSGVTPEEGKLPRIVWRSCSSPRIRRFQHVRKRKWTW</sequence>
<dbReference type="RefSeq" id="XP_004832735.1">
    <property type="nucleotide sequence ID" value="XM_004832678.1"/>
</dbReference>
<dbReference type="eggNOG" id="ENOG502SWKS">
    <property type="taxonomic scope" value="Eukaryota"/>
</dbReference>
<evidence type="ECO:0000313" key="3">
    <source>
        <dbReference type="Proteomes" id="UP000031512"/>
    </source>
</evidence>
<evidence type="ECO:0000259" key="1">
    <source>
        <dbReference type="Pfam" id="PF26188"/>
    </source>
</evidence>
<dbReference type="EMBL" id="ACOU01000003">
    <property type="protein sequence ID" value="EKX73283.1"/>
    <property type="molecule type" value="Genomic_DNA"/>
</dbReference>
<proteinExistence type="predicted"/>
<organism evidence="2 3">
    <name type="scientific">Theileria equi strain WA</name>
    <dbReference type="NCBI Taxonomy" id="1537102"/>
    <lineage>
        <taxon>Eukaryota</taxon>
        <taxon>Sar</taxon>
        <taxon>Alveolata</taxon>
        <taxon>Apicomplexa</taxon>
        <taxon>Aconoidasida</taxon>
        <taxon>Piroplasmida</taxon>
        <taxon>Theileriidae</taxon>
        <taxon>Theileria</taxon>
    </lineage>
</organism>
<dbReference type="KEGG" id="beq:BEWA_053380"/>
<protein>
    <recommendedName>
        <fullName evidence="1">RNA-editing substrate-binding complex 6 protein domain-containing protein</fullName>
    </recommendedName>
</protein>
<dbReference type="Proteomes" id="UP000031512">
    <property type="component" value="Unassembled WGS sequence"/>
</dbReference>
<name>L1LDR8_THEEQ</name>
<dbReference type="GeneID" id="15802890"/>